<gene>
    <name evidence="1" type="ORF">KB874_04740</name>
</gene>
<protein>
    <submittedName>
        <fullName evidence="1">Putative glycolipid-binding domain-containing protein</fullName>
    </submittedName>
</protein>
<dbReference type="Pfam" id="PF06475">
    <property type="entry name" value="Glycolipid_bind"/>
    <property type="match status" value="1"/>
</dbReference>
<dbReference type="EMBL" id="JAGTUU010000002">
    <property type="protein sequence ID" value="MBS0123431.1"/>
    <property type="molecule type" value="Genomic_DNA"/>
</dbReference>
<dbReference type="SUPFAM" id="SSF159275">
    <property type="entry name" value="PA1994-like"/>
    <property type="match status" value="1"/>
</dbReference>
<keyword evidence="2" id="KW-1185">Reference proteome</keyword>
<evidence type="ECO:0000313" key="1">
    <source>
        <dbReference type="EMBL" id="MBS0123431.1"/>
    </source>
</evidence>
<comment type="caution">
    <text evidence="1">The sequence shown here is derived from an EMBL/GenBank/DDBJ whole genome shotgun (WGS) entry which is preliminary data.</text>
</comment>
<organism evidence="1 2">
    <name type="scientific">Thetidibacter halocola</name>
    <dbReference type="NCBI Taxonomy" id="2827239"/>
    <lineage>
        <taxon>Bacteria</taxon>
        <taxon>Pseudomonadati</taxon>
        <taxon>Pseudomonadota</taxon>
        <taxon>Alphaproteobacteria</taxon>
        <taxon>Rhodobacterales</taxon>
        <taxon>Roseobacteraceae</taxon>
        <taxon>Thetidibacter</taxon>
    </lineage>
</organism>
<dbReference type="Proteomes" id="UP000681356">
    <property type="component" value="Unassembled WGS sequence"/>
</dbReference>
<dbReference type="RefSeq" id="WP_212535410.1">
    <property type="nucleotide sequence ID" value="NZ_JAGTUU010000002.1"/>
</dbReference>
<sequence length="184" mass="20338">MTGQTVATAHWRALDRDGEDKCRLAMMDHGWMLVGHARFRDATGWAALDYVVRCDEGWHTLSCDVSGTQGGGAVALRLERNGADWTLNDTPQPDLRGATDVDLGFTPATNLMPIRRLPEVGTIRTCAAWLRVPGPLLDPLHQSYRRERGGYVHYAAEETGFAAYLEVDEHGFVTGYPGLWEAVP</sequence>
<evidence type="ECO:0000313" key="2">
    <source>
        <dbReference type="Proteomes" id="UP000681356"/>
    </source>
</evidence>
<dbReference type="InterPro" id="IPR009467">
    <property type="entry name" value="Glycolipid-bd_prot_put"/>
</dbReference>
<proteinExistence type="predicted"/>
<reference evidence="1" key="1">
    <citation type="submission" date="2021-04" db="EMBL/GenBank/DDBJ databases">
        <authorList>
            <person name="Yoon J."/>
        </authorList>
    </citation>
    <scope>NUCLEOTIDE SEQUENCE</scope>
    <source>
        <strain evidence="1">KMU-90</strain>
    </source>
</reference>
<dbReference type="AlphaFoldDB" id="A0A8J7WDN4"/>
<accession>A0A8J7WDN4</accession>
<name>A0A8J7WDN4_9RHOB</name>